<dbReference type="InterPro" id="IPR040445">
    <property type="entry name" value="Kir_TM"/>
</dbReference>
<dbReference type="OrthoDB" id="273257at2759"/>
<evidence type="ECO:0000313" key="17">
    <source>
        <dbReference type="Proteomes" id="UP001652700"/>
    </source>
</evidence>
<feature type="domain" description="Inward rectifier potassium channel C-terminal" evidence="15">
    <location>
        <begin position="215"/>
        <end position="387"/>
    </location>
</feature>
<dbReference type="Gene3D" id="1.10.287.70">
    <property type="match status" value="1"/>
</dbReference>
<evidence type="ECO:0000259" key="15">
    <source>
        <dbReference type="Pfam" id="PF17655"/>
    </source>
</evidence>
<evidence type="ECO:0000256" key="9">
    <source>
        <dbReference type="ARBA" id="ARBA00023136"/>
    </source>
</evidence>
<feature type="transmembrane region" description="Helical" evidence="13">
    <location>
        <begin position="97"/>
        <end position="120"/>
    </location>
</feature>
<evidence type="ECO:0000256" key="12">
    <source>
        <dbReference type="RuleBase" id="RU003822"/>
    </source>
</evidence>
<dbReference type="RefSeq" id="XP_028140344.1">
    <property type="nucleotide sequence ID" value="XM_028284543.1"/>
</dbReference>
<dbReference type="Proteomes" id="UP001652700">
    <property type="component" value="Unplaced"/>
</dbReference>
<dbReference type="InterPro" id="IPR016449">
    <property type="entry name" value="K_chnl_inward-rec_Kir"/>
</dbReference>
<dbReference type="KEGG" id="dvv:114334495"/>
<evidence type="ECO:0000256" key="1">
    <source>
        <dbReference type="ARBA" id="ARBA00004141"/>
    </source>
</evidence>
<evidence type="ECO:0000313" key="18">
    <source>
        <dbReference type="RefSeq" id="XP_028140344.1"/>
    </source>
</evidence>
<gene>
    <name evidence="18 19" type="primary">LOC114334495</name>
</gene>
<evidence type="ECO:0000256" key="2">
    <source>
        <dbReference type="ARBA" id="ARBA00022448"/>
    </source>
</evidence>
<keyword evidence="6 12" id="KW-0630">Potassium</keyword>
<reference evidence="18 19" key="1">
    <citation type="submission" date="2025-04" db="UniProtKB">
        <authorList>
            <consortium name="RefSeq"/>
        </authorList>
    </citation>
    <scope>IDENTIFICATION</scope>
    <source>
        <tissue evidence="18 19">Whole insect</tissue>
    </source>
</reference>
<dbReference type="Gene3D" id="2.60.40.1400">
    <property type="entry name" value="G protein-activated inward rectifier potassium channel 1"/>
    <property type="match status" value="1"/>
</dbReference>
<keyword evidence="8 12" id="KW-0406">Ion transport</keyword>
<dbReference type="AlphaFoldDB" id="A0A6P7FV49"/>
<dbReference type="PANTHER" id="PTHR11767:SF113">
    <property type="entry name" value="INWARDLY RECTIFYING POTASSIUM CHANNEL 2, ISOFORM D"/>
    <property type="match status" value="1"/>
</dbReference>
<dbReference type="InterPro" id="IPR013518">
    <property type="entry name" value="K_chnl_inward-rec_Kir_cyto"/>
</dbReference>
<dbReference type="SUPFAM" id="SSF81296">
    <property type="entry name" value="E set domains"/>
    <property type="match status" value="1"/>
</dbReference>
<evidence type="ECO:0000256" key="10">
    <source>
        <dbReference type="ARBA" id="ARBA00023303"/>
    </source>
</evidence>
<name>A0A6P7FV49_DIAVI</name>
<evidence type="ECO:0000256" key="7">
    <source>
        <dbReference type="ARBA" id="ARBA00022989"/>
    </source>
</evidence>
<dbReference type="GeneID" id="114334495"/>
<evidence type="ECO:0000256" key="4">
    <source>
        <dbReference type="ARBA" id="ARBA00022692"/>
    </source>
</evidence>
<evidence type="ECO:0000256" key="8">
    <source>
        <dbReference type="ARBA" id="ARBA00023065"/>
    </source>
</evidence>
<evidence type="ECO:0000256" key="6">
    <source>
        <dbReference type="ARBA" id="ARBA00022958"/>
    </source>
</evidence>
<dbReference type="EnsemblMetazoa" id="XM_050655537.1">
    <property type="protein sequence ID" value="XP_050511494.1"/>
    <property type="gene ID" value="LOC114334495"/>
</dbReference>
<accession>A0A6P7FV49</accession>
<keyword evidence="17" id="KW-1185">Reference proteome</keyword>
<feature type="domain" description="Potassium channel inwardly rectifying transmembrane" evidence="14">
    <location>
        <begin position="64"/>
        <end position="208"/>
    </location>
</feature>
<keyword evidence="4 12" id="KW-0812">Transmembrane</keyword>
<keyword evidence="5 12" id="KW-0851">Voltage-gated channel</keyword>
<keyword evidence="3 12" id="KW-0633">Potassium transport</keyword>
<keyword evidence="2 12" id="KW-0813">Transport</keyword>
<evidence type="ECO:0000259" key="14">
    <source>
        <dbReference type="Pfam" id="PF01007"/>
    </source>
</evidence>
<dbReference type="InterPro" id="IPR041647">
    <property type="entry name" value="IRK_C"/>
</dbReference>
<comment type="subcellular location">
    <subcellularLocation>
        <location evidence="1 12">Membrane</location>
        <topology evidence="1 12">Multi-pass membrane protein</topology>
    </subcellularLocation>
</comment>
<dbReference type="GO" id="GO:0005886">
    <property type="term" value="C:plasma membrane"/>
    <property type="evidence" value="ECO:0007669"/>
    <property type="project" value="TreeGrafter"/>
</dbReference>
<comment type="similarity">
    <text evidence="12">Belongs to the inward rectifier-type potassium channel (TC 1.A.2.1) family.</text>
</comment>
<evidence type="ECO:0000256" key="13">
    <source>
        <dbReference type="SAM" id="Phobius"/>
    </source>
</evidence>
<protein>
    <submittedName>
        <fullName evidence="18 19">G protein-activated inward rectifier potassium channel 4-like</fullName>
    </submittedName>
</protein>
<keyword evidence="9 13" id="KW-0472">Membrane</keyword>
<keyword evidence="10 12" id="KW-0407">Ion channel</keyword>
<dbReference type="EnsemblMetazoa" id="XM_028284543.2">
    <property type="protein sequence ID" value="XP_028140344.1"/>
    <property type="gene ID" value="LOC114334495"/>
</dbReference>
<reference evidence="16" key="2">
    <citation type="submission" date="2025-05" db="UniProtKB">
        <authorList>
            <consortium name="EnsemblMetazoa"/>
        </authorList>
    </citation>
    <scope>IDENTIFICATION</scope>
</reference>
<evidence type="ECO:0000256" key="11">
    <source>
        <dbReference type="PIRSR" id="PIRSR005465-1"/>
    </source>
</evidence>
<dbReference type="PIRSF" id="PIRSF005465">
    <property type="entry name" value="GIRK_kir"/>
    <property type="match status" value="1"/>
</dbReference>
<sequence length="399" mass="45976">MEAVALVSCKDVDTKETNDTEVKLSIDGKEIPESKQPLLINDKQSSFKLKPRINTTSLPYIRAVAKNGDCNIYPSNVQKRRFLRDIFTTLIDMKWRYTFTVFSLGFIITWTIFAILWWLIAFYHGDLDDHHLPMNQMASNWTPCVTDIYNFRSCFLFSVETQQTTGYGEKRPTEKCADAVVLMCVQNVVGLVVDACLVGVFFAKLTRPKLRTQTIQFSKYAVVAMRDNVLCLMIRLGDLRERSRIIEAKVKAQLVRQRVTKRGDTFSNYLTKLPVTIDDCENDLLFIWPMTIVHKIDSSSPFYNISKQNLTEHTFEIIILLEGTIESTDQKTQVRSSYLANEILWGYQFASLMSICQEKSGYRVDYTRFDDLVQVDTPVGPASEFKNRNRNSKETYIPT</sequence>
<dbReference type="PANTHER" id="PTHR11767">
    <property type="entry name" value="INWARD RECTIFIER POTASSIUM CHANNEL"/>
    <property type="match status" value="1"/>
</dbReference>
<dbReference type="GO" id="GO:1990573">
    <property type="term" value="P:potassium ion import across plasma membrane"/>
    <property type="evidence" value="ECO:0007669"/>
    <property type="project" value="TreeGrafter"/>
</dbReference>
<dbReference type="FunFam" id="1.10.287.70:FF:000019">
    <property type="entry name" value="G protein-activated inward rectifier potassium channel 1"/>
    <property type="match status" value="1"/>
</dbReference>
<dbReference type="Pfam" id="PF17655">
    <property type="entry name" value="IRK_C"/>
    <property type="match status" value="1"/>
</dbReference>
<dbReference type="GO" id="GO:0034765">
    <property type="term" value="P:regulation of monoatomic ion transmembrane transport"/>
    <property type="evidence" value="ECO:0007669"/>
    <property type="project" value="TreeGrafter"/>
</dbReference>
<dbReference type="RefSeq" id="XP_050511493.1">
    <property type="nucleotide sequence ID" value="XM_050655536.1"/>
</dbReference>
<proteinExistence type="inferred from homology"/>
<dbReference type="Pfam" id="PF01007">
    <property type="entry name" value="IRK"/>
    <property type="match status" value="1"/>
</dbReference>
<evidence type="ECO:0000313" key="16">
    <source>
        <dbReference type="EnsemblMetazoa" id="XP_028140344.1"/>
    </source>
</evidence>
<evidence type="ECO:0000256" key="3">
    <source>
        <dbReference type="ARBA" id="ARBA00022538"/>
    </source>
</evidence>
<dbReference type="RefSeq" id="XP_050511494.1">
    <property type="nucleotide sequence ID" value="XM_050655537.1"/>
</dbReference>
<organism evidence="18">
    <name type="scientific">Diabrotica virgifera virgifera</name>
    <name type="common">western corn rootworm</name>
    <dbReference type="NCBI Taxonomy" id="50390"/>
    <lineage>
        <taxon>Eukaryota</taxon>
        <taxon>Metazoa</taxon>
        <taxon>Ecdysozoa</taxon>
        <taxon>Arthropoda</taxon>
        <taxon>Hexapoda</taxon>
        <taxon>Insecta</taxon>
        <taxon>Pterygota</taxon>
        <taxon>Neoptera</taxon>
        <taxon>Endopterygota</taxon>
        <taxon>Coleoptera</taxon>
        <taxon>Polyphaga</taxon>
        <taxon>Cucujiformia</taxon>
        <taxon>Chrysomeloidea</taxon>
        <taxon>Chrysomelidae</taxon>
        <taxon>Galerucinae</taxon>
        <taxon>Diabroticina</taxon>
        <taxon>Diabroticites</taxon>
        <taxon>Diabrotica</taxon>
    </lineage>
</organism>
<dbReference type="GO" id="GO:0005242">
    <property type="term" value="F:inward rectifier potassium channel activity"/>
    <property type="evidence" value="ECO:0007669"/>
    <property type="project" value="InterPro"/>
</dbReference>
<dbReference type="EnsemblMetazoa" id="XM_028284550.2">
    <property type="protein sequence ID" value="XP_028140351.1"/>
    <property type="gene ID" value="LOC114334495"/>
</dbReference>
<evidence type="ECO:0000313" key="19">
    <source>
        <dbReference type="RefSeq" id="XP_028140351.1"/>
    </source>
</evidence>
<feature type="site" description="Role in the control of polyamine-mediated channel gating and in the blocking by intracellular magnesium" evidence="11">
    <location>
        <position position="194"/>
    </location>
</feature>
<dbReference type="EnsemblMetazoa" id="XM_050655536.1">
    <property type="protein sequence ID" value="XP_050511493.1"/>
    <property type="gene ID" value="LOC114334495"/>
</dbReference>
<keyword evidence="7 13" id="KW-1133">Transmembrane helix</keyword>
<dbReference type="GO" id="GO:0034702">
    <property type="term" value="C:monoatomic ion channel complex"/>
    <property type="evidence" value="ECO:0007669"/>
    <property type="project" value="UniProtKB-KW"/>
</dbReference>
<dbReference type="PRINTS" id="PR01320">
    <property type="entry name" value="KIRCHANNEL"/>
</dbReference>
<dbReference type="InterPro" id="IPR014756">
    <property type="entry name" value="Ig_E-set"/>
</dbReference>
<feature type="transmembrane region" description="Helical" evidence="13">
    <location>
        <begin position="179"/>
        <end position="203"/>
    </location>
</feature>
<evidence type="ECO:0000256" key="5">
    <source>
        <dbReference type="ARBA" id="ARBA00022882"/>
    </source>
</evidence>
<dbReference type="RefSeq" id="XP_028140351.1">
    <property type="nucleotide sequence ID" value="XM_028284550.1"/>
</dbReference>
<dbReference type="SUPFAM" id="SSF81324">
    <property type="entry name" value="Voltage-gated potassium channels"/>
    <property type="match status" value="1"/>
</dbReference>